<dbReference type="AlphaFoldDB" id="A0A9P6NEK9"/>
<organism evidence="1 2">
    <name type="scientific">Cronartium quercuum f. sp. fusiforme G11</name>
    <dbReference type="NCBI Taxonomy" id="708437"/>
    <lineage>
        <taxon>Eukaryota</taxon>
        <taxon>Fungi</taxon>
        <taxon>Dikarya</taxon>
        <taxon>Basidiomycota</taxon>
        <taxon>Pucciniomycotina</taxon>
        <taxon>Pucciniomycetes</taxon>
        <taxon>Pucciniales</taxon>
        <taxon>Coleosporiaceae</taxon>
        <taxon>Cronartium</taxon>
    </lineage>
</organism>
<accession>A0A9P6NEK9</accession>
<feature type="non-terminal residue" evidence="1">
    <location>
        <position position="1"/>
    </location>
</feature>
<reference evidence="1" key="1">
    <citation type="submission" date="2013-11" db="EMBL/GenBank/DDBJ databases">
        <title>Genome sequence of the fusiform rust pathogen reveals effectors for host alternation and coevolution with pine.</title>
        <authorList>
            <consortium name="DOE Joint Genome Institute"/>
            <person name="Smith K."/>
            <person name="Pendleton A."/>
            <person name="Kubisiak T."/>
            <person name="Anderson C."/>
            <person name="Salamov A."/>
            <person name="Aerts A."/>
            <person name="Riley R."/>
            <person name="Clum A."/>
            <person name="Lindquist E."/>
            <person name="Ence D."/>
            <person name="Campbell M."/>
            <person name="Kronenberg Z."/>
            <person name="Feau N."/>
            <person name="Dhillon B."/>
            <person name="Hamelin R."/>
            <person name="Burleigh J."/>
            <person name="Smith J."/>
            <person name="Yandell M."/>
            <person name="Nelson C."/>
            <person name="Grigoriev I."/>
            <person name="Davis J."/>
        </authorList>
    </citation>
    <scope>NUCLEOTIDE SEQUENCE</scope>
    <source>
        <strain evidence="1">G11</strain>
    </source>
</reference>
<comment type="caution">
    <text evidence="1">The sequence shown here is derived from an EMBL/GenBank/DDBJ whole genome shotgun (WGS) entry which is preliminary data.</text>
</comment>
<protein>
    <submittedName>
        <fullName evidence="1">Uncharacterized protein</fullName>
    </submittedName>
</protein>
<feature type="non-terminal residue" evidence="1">
    <location>
        <position position="57"/>
    </location>
</feature>
<evidence type="ECO:0000313" key="2">
    <source>
        <dbReference type="Proteomes" id="UP000886653"/>
    </source>
</evidence>
<evidence type="ECO:0000313" key="1">
    <source>
        <dbReference type="EMBL" id="KAG0142729.1"/>
    </source>
</evidence>
<dbReference type="EMBL" id="MU167339">
    <property type="protein sequence ID" value="KAG0142729.1"/>
    <property type="molecule type" value="Genomic_DNA"/>
</dbReference>
<proteinExistence type="predicted"/>
<keyword evidence="2" id="KW-1185">Reference proteome</keyword>
<gene>
    <name evidence="1" type="ORF">CROQUDRAFT_30871</name>
</gene>
<dbReference type="Proteomes" id="UP000886653">
    <property type="component" value="Unassembled WGS sequence"/>
</dbReference>
<name>A0A9P6NEK9_9BASI</name>
<sequence>PVLCIDNFDILQQVHHTHIESSNLLFHVTWGFLLFLPNYLLDKLNNKPASLNLESYL</sequence>